<dbReference type="SUPFAM" id="SSF46894">
    <property type="entry name" value="C-terminal effector domain of the bipartite response regulators"/>
    <property type="match status" value="1"/>
</dbReference>
<dbReference type="PANTHER" id="PTHR44688">
    <property type="entry name" value="DNA-BINDING TRANSCRIPTIONAL ACTIVATOR DEVR_DOSR"/>
    <property type="match status" value="1"/>
</dbReference>
<dbReference type="Pfam" id="PF00196">
    <property type="entry name" value="GerE"/>
    <property type="match status" value="1"/>
</dbReference>
<name>A0AA95SA89_9BACI</name>
<dbReference type="AlphaFoldDB" id="A0AA95SA89"/>
<dbReference type="GO" id="GO:0006355">
    <property type="term" value="P:regulation of DNA-templated transcription"/>
    <property type="evidence" value="ECO:0007669"/>
    <property type="project" value="InterPro"/>
</dbReference>
<dbReference type="PANTHER" id="PTHR44688:SF16">
    <property type="entry name" value="DNA-BINDING TRANSCRIPTIONAL ACTIVATOR DEVR_DOSR"/>
    <property type="match status" value="1"/>
</dbReference>
<evidence type="ECO:0000256" key="3">
    <source>
        <dbReference type="ARBA" id="ARBA00023163"/>
    </source>
</evidence>
<protein>
    <submittedName>
        <fullName evidence="5">Response regulator transcription factor</fullName>
    </submittedName>
</protein>
<organism evidence="5 6">
    <name type="scientific">Neobacillus novalis</name>
    <dbReference type="NCBI Taxonomy" id="220687"/>
    <lineage>
        <taxon>Bacteria</taxon>
        <taxon>Bacillati</taxon>
        <taxon>Bacillota</taxon>
        <taxon>Bacilli</taxon>
        <taxon>Bacillales</taxon>
        <taxon>Bacillaceae</taxon>
        <taxon>Neobacillus</taxon>
    </lineage>
</organism>
<proteinExistence type="predicted"/>
<dbReference type="SMART" id="SM00421">
    <property type="entry name" value="HTH_LUXR"/>
    <property type="match status" value="1"/>
</dbReference>
<sequence>MSKSLNHHLDHLLNDAVKMLSSYQEDLLQEWRFMLQSLKNTNKKSVVVFEFISEFLERFLRSVNEGNVDIYRMLNELQEDWFAYFQRSPEPEALIFHINLLENAAHKVLKSRIAYSSKLHPSVHYLFSKISEVMLFQSEKENHSIWKDAVILFNEWIIRSQNFQESIKNICYGFGYFLPFERCALFKFANKESVGVGLFGHHLNNTEIQAIAEKIANIPVLNQSLVKLKSQGHEMKNFQPIYIPSAAIDLPEKYVENFELTSLVIVPIYVPEEGKIIGGVVLDQGPGKQFTVDTSLFPALMKFGQSSGELLSKFIEADIKKDNLPKKDSISLSPRETEIIKLLADGASTAEAALKLYLSEFTVRDYISSIMKRLNAQNRTEVAVKAIRMGIID</sequence>
<dbReference type="InterPro" id="IPR036388">
    <property type="entry name" value="WH-like_DNA-bd_sf"/>
</dbReference>
<dbReference type="Proteomes" id="UP001178288">
    <property type="component" value="Chromosome"/>
</dbReference>
<dbReference type="Gene3D" id="1.10.10.10">
    <property type="entry name" value="Winged helix-like DNA-binding domain superfamily/Winged helix DNA-binding domain"/>
    <property type="match status" value="1"/>
</dbReference>
<dbReference type="InterPro" id="IPR000792">
    <property type="entry name" value="Tscrpt_reg_LuxR_C"/>
</dbReference>
<feature type="domain" description="HTH luxR-type" evidence="4">
    <location>
        <begin position="325"/>
        <end position="390"/>
    </location>
</feature>
<evidence type="ECO:0000313" key="5">
    <source>
        <dbReference type="EMBL" id="WHY87855.1"/>
    </source>
</evidence>
<dbReference type="PRINTS" id="PR00038">
    <property type="entry name" value="HTHLUXR"/>
</dbReference>
<evidence type="ECO:0000259" key="4">
    <source>
        <dbReference type="PROSITE" id="PS50043"/>
    </source>
</evidence>
<reference evidence="5" key="1">
    <citation type="submission" date="2023-05" db="EMBL/GenBank/DDBJ databases">
        <title>Comparative genomics of Bacillaceae isolates and their secondary metabolite potential.</title>
        <authorList>
            <person name="Song L."/>
            <person name="Nielsen L.J."/>
            <person name="Mohite O."/>
            <person name="Xu X."/>
            <person name="Weber T."/>
            <person name="Kovacs A.T."/>
        </authorList>
    </citation>
    <scope>NUCLEOTIDE SEQUENCE</scope>
    <source>
        <strain evidence="5">XLM17</strain>
    </source>
</reference>
<dbReference type="EMBL" id="CP126114">
    <property type="protein sequence ID" value="WHY87855.1"/>
    <property type="molecule type" value="Genomic_DNA"/>
</dbReference>
<keyword evidence="3" id="KW-0804">Transcription</keyword>
<accession>A0AA95SA89</accession>
<evidence type="ECO:0000256" key="1">
    <source>
        <dbReference type="ARBA" id="ARBA00023015"/>
    </source>
</evidence>
<keyword evidence="6" id="KW-1185">Reference proteome</keyword>
<keyword evidence="1" id="KW-0805">Transcription regulation</keyword>
<evidence type="ECO:0000256" key="2">
    <source>
        <dbReference type="ARBA" id="ARBA00023125"/>
    </source>
</evidence>
<evidence type="ECO:0000313" key="6">
    <source>
        <dbReference type="Proteomes" id="UP001178288"/>
    </source>
</evidence>
<keyword evidence="2" id="KW-0238">DNA-binding</keyword>
<dbReference type="GO" id="GO:0003677">
    <property type="term" value="F:DNA binding"/>
    <property type="evidence" value="ECO:0007669"/>
    <property type="project" value="UniProtKB-KW"/>
</dbReference>
<dbReference type="KEGG" id="nnv:QNH39_08495"/>
<gene>
    <name evidence="5" type="ORF">QNH39_08495</name>
</gene>
<dbReference type="CDD" id="cd06170">
    <property type="entry name" value="LuxR_C_like"/>
    <property type="match status" value="1"/>
</dbReference>
<dbReference type="InterPro" id="IPR016032">
    <property type="entry name" value="Sig_transdc_resp-reg_C-effctor"/>
</dbReference>
<dbReference type="PROSITE" id="PS50043">
    <property type="entry name" value="HTH_LUXR_2"/>
    <property type="match status" value="1"/>
</dbReference>